<dbReference type="AlphaFoldDB" id="A0A8X7RGC7"/>
<feature type="domain" description="RRM" evidence="2">
    <location>
        <begin position="48"/>
        <end position="83"/>
    </location>
</feature>
<proteinExistence type="predicted"/>
<dbReference type="Pfam" id="PF00076">
    <property type="entry name" value="RRM_1"/>
    <property type="match status" value="1"/>
</dbReference>
<evidence type="ECO:0000259" key="2">
    <source>
        <dbReference type="Pfam" id="PF00076"/>
    </source>
</evidence>
<keyword evidence="1" id="KW-0812">Transmembrane</keyword>
<evidence type="ECO:0000313" key="3">
    <source>
        <dbReference type="EMBL" id="KAG2286398.1"/>
    </source>
</evidence>
<evidence type="ECO:0000256" key="1">
    <source>
        <dbReference type="SAM" id="Phobius"/>
    </source>
</evidence>
<dbReference type="InterPro" id="IPR012677">
    <property type="entry name" value="Nucleotide-bd_a/b_plait_sf"/>
</dbReference>
<dbReference type="InterPro" id="IPR035979">
    <property type="entry name" value="RBD_domain_sf"/>
</dbReference>
<keyword evidence="1" id="KW-0472">Membrane</keyword>
<accession>A0A8X7RGC7</accession>
<dbReference type="Gene3D" id="3.30.70.330">
    <property type="match status" value="1"/>
</dbReference>
<keyword evidence="4" id="KW-1185">Reference proteome</keyword>
<dbReference type="Proteomes" id="UP000886595">
    <property type="component" value="Unassembled WGS sequence"/>
</dbReference>
<keyword evidence="1" id="KW-1133">Transmembrane helix</keyword>
<dbReference type="OrthoDB" id="272703at2759"/>
<comment type="caution">
    <text evidence="3">The sequence shown here is derived from an EMBL/GenBank/DDBJ whole genome shotgun (WGS) entry which is preliminary data.</text>
</comment>
<dbReference type="GO" id="GO:0003723">
    <property type="term" value="F:RNA binding"/>
    <property type="evidence" value="ECO:0007669"/>
    <property type="project" value="InterPro"/>
</dbReference>
<dbReference type="EMBL" id="JAAMPC010000010">
    <property type="protein sequence ID" value="KAG2286398.1"/>
    <property type="molecule type" value="Genomic_DNA"/>
</dbReference>
<evidence type="ECO:0000313" key="4">
    <source>
        <dbReference type="Proteomes" id="UP000886595"/>
    </source>
</evidence>
<sequence>MIALVLPKQLEILTVLCSFVESFILRRGRLFVSITVLIIHYVVTFCLVTGASRGYAFVEYETEMEMLRAYEDALHSFINGRNII</sequence>
<name>A0A8X7RGC7_BRACI</name>
<gene>
    <name evidence="3" type="ORF">Bca52824_046002</name>
</gene>
<dbReference type="InterPro" id="IPR000504">
    <property type="entry name" value="RRM_dom"/>
</dbReference>
<feature type="transmembrane region" description="Helical" evidence="1">
    <location>
        <begin position="30"/>
        <end position="51"/>
    </location>
</feature>
<reference evidence="3 4" key="1">
    <citation type="submission" date="2020-02" db="EMBL/GenBank/DDBJ databases">
        <authorList>
            <person name="Ma Q."/>
            <person name="Huang Y."/>
            <person name="Song X."/>
            <person name="Pei D."/>
        </authorList>
    </citation>
    <scope>NUCLEOTIDE SEQUENCE [LARGE SCALE GENOMIC DNA]</scope>
    <source>
        <strain evidence="3">Sxm20200214</strain>
        <tissue evidence="3">Leaf</tissue>
    </source>
</reference>
<dbReference type="SUPFAM" id="SSF54928">
    <property type="entry name" value="RNA-binding domain, RBD"/>
    <property type="match status" value="1"/>
</dbReference>
<protein>
    <recommendedName>
        <fullName evidence="2">RRM domain-containing protein</fullName>
    </recommendedName>
</protein>
<organism evidence="3 4">
    <name type="scientific">Brassica carinata</name>
    <name type="common">Ethiopian mustard</name>
    <name type="synonym">Abyssinian cabbage</name>
    <dbReference type="NCBI Taxonomy" id="52824"/>
    <lineage>
        <taxon>Eukaryota</taxon>
        <taxon>Viridiplantae</taxon>
        <taxon>Streptophyta</taxon>
        <taxon>Embryophyta</taxon>
        <taxon>Tracheophyta</taxon>
        <taxon>Spermatophyta</taxon>
        <taxon>Magnoliopsida</taxon>
        <taxon>eudicotyledons</taxon>
        <taxon>Gunneridae</taxon>
        <taxon>Pentapetalae</taxon>
        <taxon>rosids</taxon>
        <taxon>malvids</taxon>
        <taxon>Brassicales</taxon>
        <taxon>Brassicaceae</taxon>
        <taxon>Brassiceae</taxon>
        <taxon>Brassica</taxon>
    </lineage>
</organism>